<evidence type="ECO:0000313" key="2">
    <source>
        <dbReference type="EMBL" id="KAL3687782.1"/>
    </source>
</evidence>
<protein>
    <submittedName>
        <fullName evidence="2">Uncharacterized protein</fullName>
    </submittedName>
</protein>
<feature type="coiled-coil region" evidence="1">
    <location>
        <begin position="111"/>
        <end position="138"/>
    </location>
</feature>
<reference evidence="2 3" key="1">
    <citation type="submission" date="2024-09" db="EMBL/GenBank/DDBJ databases">
        <title>Chromosome-scale assembly of Riccia sorocarpa.</title>
        <authorList>
            <person name="Paukszto L."/>
        </authorList>
    </citation>
    <scope>NUCLEOTIDE SEQUENCE [LARGE SCALE GENOMIC DNA]</scope>
    <source>
        <strain evidence="2">LP-2024</strain>
        <tissue evidence="2">Aerial parts of the thallus</tissue>
    </source>
</reference>
<dbReference type="AlphaFoldDB" id="A0ABD3H8E4"/>
<name>A0ABD3H8E4_9MARC</name>
<dbReference type="EMBL" id="JBJQOH010000004">
    <property type="protein sequence ID" value="KAL3687782.1"/>
    <property type="molecule type" value="Genomic_DNA"/>
</dbReference>
<organism evidence="2 3">
    <name type="scientific">Riccia sorocarpa</name>
    <dbReference type="NCBI Taxonomy" id="122646"/>
    <lineage>
        <taxon>Eukaryota</taxon>
        <taxon>Viridiplantae</taxon>
        <taxon>Streptophyta</taxon>
        <taxon>Embryophyta</taxon>
        <taxon>Marchantiophyta</taxon>
        <taxon>Marchantiopsida</taxon>
        <taxon>Marchantiidae</taxon>
        <taxon>Marchantiales</taxon>
        <taxon>Ricciaceae</taxon>
        <taxon>Riccia</taxon>
    </lineage>
</organism>
<keyword evidence="1" id="KW-0175">Coiled coil</keyword>
<comment type="caution">
    <text evidence="2">The sequence shown here is derived from an EMBL/GenBank/DDBJ whole genome shotgun (WGS) entry which is preliminary data.</text>
</comment>
<sequence length="159" mass="18843">MNREQNDILREAPDAELIERIVRSLPKEKSPGINEVIVEVLTLVWQFMQHNCVVMVQNVWSKQMSRERQSNVMSRTRKLSRIRSLVTEMMRDLTVTECAYFVSYMALHFLRRLVEKAIESARRSFESKEEEYASCTEDVTDDEPISRRRLQTAAMWRAR</sequence>
<evidence type="ECO:0000256" key="1">
    <source>
        <dbReference type="SAM" id="Coils"/>
    </source>
</evidence>
<evidence type="ECO:0000313" key="3">
    <source>
        <dbReference type="Proteomes" id="UP001633002"/>
    </source>
</evidence>
<proteinExistence type="predicted"/>
<gene>
    <name evidence="2" type="ORF">R1sor_014091</name>
</gene>
<keyword evidence="3" id="KW-1185">Reference proteome</keyword>
<accession>A0ABD3H8E4</accession>
<dbReference type="Proteomes" id="UP001633002">
    <property type="component" value="Unassembled WGS sequence"/>
</dbReference>